<dbReference type="GO" id="GO:0016020">
    <property type="term" value="C:membrane"/>
    <property type="evidence" value="ECO:0007669"/>
    <property type="project" value="InterPro"/>
</dbReference>
<gene>
    <name evidence="2" type="ORF">KIN_44630</name>
</gene>
<evidence type="ECO:0000313" key="3">
    <source>
        <dbReference type="Proteomes" id="UP000436822"/>
    </source>
</evidence>
<dbReference type="GO" id="GO:0010468">
    <property type="term" value="P:regulation of gene expression"/>
    <property type="evidence" value="ECO:0007669"/>
    <property type="project" value="InterPro"/>
</dbReference>
<comment type="caution">
    <text evidence="2">The sequence shown here is derived from an EMBL/GenBank/DDBJ whole genome shotgun (WGS) entry which is preliminary data.</text>
</comment>
<reference evidence="2 3" key="1">
    <citation type="submission" date="2019-12" db="EMBL/GenBank/DDBJ databases">
        <title>Litoreibacter badius sp. nov., a novel bacteriochlorophyll a-containing bacterium in the genus Litoreibacter.</title>
        <authorList>
            <person name="Kanamuro M."/>
            <person name="Takabe Y."/>
            <person name="Mori K."/>
            <person name="Takaichi S."/>
            <person name="Hanada S."/>
        </authorList>
    </citation>
    <scope>NUCLEOTIDE SEQUENCE [LARGE SCALE GENOMIC DNA]</scope>
    <source>
        <strain evidence="2 3">K6</strain>
    </source>
</reference>
<dbReference type="Pfam" id="PF05145">
    <property type="entry name" value="AbrB"/>
    <property type="match status" value="1"/>
</dbReference>
<organism evidence="2 3">
    <name type="scientific">Litoreibacter roseus</name>
    <dbReference type="NCBI Taxonomy" id="2601869"/>
    <lineage>
        <taxon>Bacteria</taxon>
        <taxon>Pseudomonadati</taxon>
        <taxon>Pseudomonadota</taxon>
        <taxon>Alphaproteobacteria</taxon>
        <taxon>Rhodobacterales</taxon>
        <taxon>Roseobacteraceae</taxon>
        <taxon>Litoreibacter</taxon>
    </lineage>
</organism>
<keyword evidence="1" id="KW-0472">Membrane</keyword>
<accession>A0A6N6JP05</accession>
<sequence length="97" mass="9931">MDLLILGLCAVLGSALGLGLKLPAPTFIGPMALSAAVHMVEITHGSPPLALVIMAQIFLGTIVGCRFKGSQPVDVFFALRLAIVSTVIMMAVAAVTA</sequence>
<feature type="transmembrane region" description="Helical" evidence="1">
    <location>
        <begin position="48"/>
        <end position="65"/>
    </location>
</feature>
<feature type="transmembrane region" description="Helical" evidence="1">
    <location>
        <begin position="77"/>
        <end position="96"/>
    </location>
</feature>
<dbReference type="EMBL" id="BLJE01000026">
    <property type="protein sequence ID" value="GFE67389.1"/>
    <property type="molecule type" value="Genomic_DNA"/>
</dbReference>
<proteinExistence type="predicted"/>
<keyword evidence="3" id="KW-1185">Reference proteome</keyword>
<dbReference type="AlphaFoldDB" id="A0A6N6JP05"/>
<keyword evidence="1" id="KW-1133">Transmembrane helix</keyword>
<evidence type="ECO:0000313" key="2">
    <source>
        <dbReference type="EMBL" id="GFE67389.1"/>
    </source>
</evidence>
<dbReference type="Proteomes" id="UP000436822">
    <property type="component" value="Unassembled WGS sequence"/>
</dbReference>
<evidence type="ECO:0000256" key="1">
    <source>
        <dbReference type="SAM" id="Phobius"/>
    </source>
</evidence>
<dbReference type="OrthoDB" id="7157734at2"/>
<name>A0A6N6JP05_9RHOB</name>
<protein>
    <submittedName>
        <fullName evidence="2">Uncharacterized protein</fullName>
    </submittedName>
</protein>
<dbReference type="InterPro" id="IPR007820">
    <property type="entry name" value="AbrB_fam"/>
</dbReference>
<keyword evidence="1" id="KW-0812">Transmembrane</keyword>